<name>A0A067SRH8_GALM3</name>
<protein>
    <submittedName>
        <fullName evidence="2">Uncharacterized protein</fullName>
    </submittedName>
</protein>
<accession>A0A067SRH8</accession>
<organism evidence="2 3">
    <name type="scientific">Galerina marginata (strain CBS 339.88)</name>
    <dbReference type="NCBI Taxonomy" id="685588"/>
    <lineage>
        <taxon>Eukaryota</taxon>
        <taxon>Fungi</taxon>
        <taxon>Dikarya</taxon>
        <taxon>Basidiomycota</taxon>
        <taxon>Agaricomycotina</taxon>
        <taxon>Agaricomycetes</taxon>
        <taxon>Agaricomycetidae</taxon>
        <taxon>Agaricales</taxon>
        <taxon>Agaricineae</taxon>
        <taxon>Strophariaceae</taxon>
        <taxon>Galerina</taxon>
    </lineage>
</organism>
<keyword evidence="3" id="KW-1185">Reference proteome</keyword>
<dbReference type="AlphaFoldDB" id="A0A067SRH8"/>
<dbReference type="Proteomes" id="UP000027222">
    <property type="component" value="Unassembled WGS sequence"/>
</dbReference>
<gene>
    <name evidence="2" type="ORF">GALMADRAFT_251266</name>
</gene>
<feature type="transmembrane region" description="Helical" evidence="1">
    <location>
        <begin position="48"/>
        <end position="67"/>
    </location>
</feature>
<reference evidence="3" key="1">
    <citation type="journal article" date="2014" name="Proc. Natl. Acad. Sci. U.S.A.">
        <title>Extensive sampling of basidiomycete genomes demonstrates inadequacy of the white-rot/brown-rot paradigm for wood decay fungi.</title>
        <authorList>
            <person name="Riley R."/>
            <person name="Salamov A.A."/>
            <person name="Brown D.W."/>
            <person name="Nagy L.G."/>
            <person name="Floudas D."/>
            <person name="Held B.W."/>
            <person name="Levasseur A."/>
            <person name="Lombard V."/>
            <person name="Morin E."/>
            <person name="Otillar R."/>
            <person name="Lindquist E.A."/>
            <person name="Sun H."/>
            <person name="LaButti K.M."/>
            <person name="Schmutz J."/>
            <person name="Jabbour D."/>
            <person name="Luo H."/>
            <person name="Baker S.E."/>
            <person name="Pisabarro A.G."/>
            <person name="Walton J.D."/>
            <person name="Blanchette R.A."/>
            <person name="Henrissat B."/>
            <person name="Martin F."/>
            <person name="Cullen D."/>
            <person name="Hibbett D.S."/>
            <person name="Grigoriev I.V."/>
        </authorList>
    </citation>
    <scope>NUCLEOTIDE SEQUENCE [LARGE SCALE GENOMIC DNA]</scope>
    <source>
        <strain evidence="3">CBS 339.88</strain>
    </source>
</reference>
<proteinExistence type="predicted"/>
<keyword evidence="1" id="KW-0812">Transmembrane</keyword>
<dbReference type="HOGENOM" id="CLU_2740181_0_0_1"/>
<sequence length="71" mass="7701">MKAKLISMLIDGTQNVYTALKEVRLGQCAKLVGIVTDMSTPRQTSSGGMSLTVTVSTVLATVLFYRFHALH</sequence>
<keyword evidence="1" id="KW-1133">Transmembrane helix</keyword>
<dbReference type="EMBL" id="KL142385">
    <property type="protein sequence ID" value="KDR73540.1"/>
    <property type="molecule type" value="Genomic_DNA"/>
</dbReference>
<keyword evidence="1" id="KW-0472">Membrane</keyword>
<evidence type="ECO:0000256" key="1">
    <source>
        <dbReference type="SAM" id="Phobius"/>
    </source>
</evidence>
<evidence type="ECO:0000313" key="2">
    <source>
        <dbReference type="EMBL" id="KDR73540.1"/>
    </source>
</evidence>
<evidence type="ECO:0000313" key="3">
    <source>
        <dbReference type="Proteomes" id="UP000027222"/>
    </source>
</evidence>